<sequence>MRRVRYSRKLASLLSLIGKQGPEPLKGYQGVADLFLPCLVDDCVQRLHLSEHFFFVLGLKSAVGHLFDCAPKVWIFVGEPQAA</sequence>
<dbReference type="Proteomes" id="UP000343317">
    <property type="component" value="Unassembled WGS sequence"/>
</dbReference>
<keyword evidence="2" id="KW-1185">Reference proteome</keyword>
<evidence type="ECO:0000313" key="2">
    <source>
        <dbReference type="Proteomes" id="UP000343317"/>
    </source>
</evidence>
<dbReference type="AlphaFoldDB" id="A0A5E4SHP4"/>
<gene>
    <name evidence="1" type="ORF">PHO31112_00816</name>
</gene>
<organism evidence="1 2">
    <name type="scientific">Pandoraea horticolens</name>
    <dbReference type="NCBI Taxonomy" id="2508298"/>
    <lineage>
        <taxon>Bacteria</taxon>
        <taxon>Pseudomonadati</taxon>
        <taxon>Pseudomonadota</taxon>
        <taxon>Betaproteobacteria</taxon>
        <taxon>Burkholderiales</taxon>
        <taxon>Burkholderiaceae</taxon>
        <taxon>Pandoraea</taxon>
    </lineage>
</organism>
<accession>A0A5E4SHP4</accession>
<evidence type="ECO:0000313" key="1">
    <source>
        <dbReference type="EMBL" id="VVD75456.1"/>
    </source>
</evidence>
<name>A0A5E4SHP4_9BURK</name>
<reference evidence="1 2" key="1">
    <citation type="submission" date="2019-08" db="EMBL/GenBank/DDBJ databases">
        <authorList>
            <person name="Peeters C."/>
        </authorList>
    </citation>
    <scope>NUCLEOTIDE SEQUENCE [LARGE SCALE GENOMIC DNA]</scope>
    <source>
        <strain evidence="1 2">LMG 31112</strain>
    </source>
</reference>
<proteinExistence type="predicted"/>
<dbReference type="EMBL" id="CABPSM010000002">
    <property type="protein sequence ID" value="VVD75456.1"/>
    <property type="molecule type" value="Genomic_DNA"/>
</dbReference>
<protein>
    <submittedName>
        <fullName evidence="1">Uncharacterized protein</fullName>
    </submittedName>
</protein>